<dbReference type="OrthoDB" id="5298944at2"/>
<dbReference type="SUPFAM" id="SSF116734">
    <property type="entry name" value="DNA methylase specificity domain"/>
    <property type="match status" value="2"/>
</dbReference>
<dbReference type="Proteomes" id="UP000007938">
    <property type="component" value="Chromosome"/>
</dbReference>
<protein>
    <submittedName>
        <fullName evidence="3">Uncharacterized protein</fullName>
    </submittedName>
</protein>
<dbReference type="PANTHER" id="PTHR43140">
    <property type="entry name" value="TYPE-1 RESTRICTION ENZYME ECOKI SPECIFICITY PROTEIN"/>
    <property type="match status" value="1"/>
</dbReference>
<dbReference type="PANTHER" id="PTHR43140:SF1">
    <property type="entry name" value="TYPE I RESTRICTION ENZYME ECOKI SPECIFICITY SUBUNIT"/>
    <property type="match status" value="1"/>
</dbReference>
<dbReference type="HOGENOM" id="CLU_021095_1_1_4"/>
<dbReference type="GO" id="GO:0009307">
    <property type="term" value="P:DNA restriction-modification system"/>
    <property type="evidence" value="ECO:0007669"/>
    <property type="project" value="UniProtKB-KW"/>
</dbReference>
<evidence type="ECO:0000256" key="1">
    <source>
        <dbReference type="ARBA" id="ARBA00022747"/>
    </source>
</evidence>
<dbReference type="RefSeq" id="WP_009238713.1">
    <property type="nucleotide sequence ID" value="NC_015422.1"/>
</dbReference>
<dbReference type="AlphaFoldDB" id="F4G848"/>
<evidence type="ECO:0000313" key="3">
    <source>
        <dbReference type="EMBL" id="AEB84425.1"/>
    </source>
</evidence>
<dbReference type="InterPro" id="IPR044946">
    <property type="entry name" value="Restrct_endonuc_typeI_TRD_sf"/>
</dbReference>
<dbReference type="REBASE" id="34742">
    <property type="entry name" value="S.AdeK601ORF2051P"/>
</dbReference>
<reference evidence="3 4" key="2">
    <citation type="submission" date="2011-04" db="EMBL/GenBank/DDBJ databases">
        <title>Complete sequence of chromosome of Alicycliphilus denitrificans K601.</title>
        <authorList>
            <consortium name="US DOE Joint Genome Institute"/>
            <person name="Lucas S."/>
            <person name="Han J."/>
            <person name="Lapidus A."/>
            <person name="Cheng J.-F."/>
            <person name="Goodwin L."/>
            <person name="Pitluck S."/>
            <person name="Peters L."/>
            <person name="Zeytun A."/>
            <person name="Detter J.C."/>
            <person name="Han C."/>
            <person name="Tapia R."/>
            <person name="Land M."/>
            <person name="Hauser L."/>
            <person name="Kyrpides N."/>
            <person name="Ivanova N."/>
            <person name="Mikhailova N."/>
            <person name="Pagani I."/>
            <person name="Oosterkamp M."/>
            <person name="Pieper D."/>
            <person name="van Berkel W."/>
            <person name="Langenhoff A."/>
            <person name="Smidt H."/>
            <person name="Stams A."/>
            <person name="Woyke T."/>
        </authorList>
    </citation>
    <scope>NUCLEOTIDE SEQUENCE [LARGE SCALE GENOMIC DNA]</scope>
    <source>
        <strain evidence="4">DSM 14773 / CIP 107495 / K601</strain>
    </source>
</reference>
<keyword evidence="1" id="KW-0680">Restriction system</keyword>
<keyword evidence="4" id="KW-1185">Reference proteome</keyword>
<organism evidence="3 4">
    <name type="scientific">Alicycliphilus denitrificans (strain DSM 14773 / CIP 107495 / K601)</name>
    <dbReference type="NCBI Taxonomy" id="596154"/>
    <lineage>
        <taxon>Bacteria</taxon>
        <taxon>Pseudomonadati</taxon>
        <taxon>Pseudomonadota</taxon>
        <taxon>Betaproteobacteria</taxon>
        <taxon>Burkholderiales</taxon>
        <taxon>Comamonadaceae</taxon>
        <taxon>Alicycliphilus</taxon>
    </lineage>
</organism>
<dbReference type="STRING" id="596154.Alide2_2050"/>
<dbReference type="KEGG" id="adk:Alide2_2050"/>
<dbReference type="Gene3D" id="3.90.220.20">
    <property type="entry name" value="DNA methylase specificity domains"/>
    <property type="match status" value="2"/>
</dbReference>
<dbReference type="InterPro" id="IPR051212">
    <property type="entry name" value="Type-I_RE_S_subunit"/>
</dbReference>
<dbReference type="eggNOG" id="COG0732">
    <property type="taxonomic scope" value="Bacteria"/>
</dbReference>
<evidence type="ECO:0000256" key="2">
    <source>
        <dbReference type="ARBA" id="ARBA00023125"/>
    </source>
</evidence>
<sequence length="474" mass="53564">MAVASPYPNYQPLRSRWVPRVPEHWSLLRAKNFLREIDDRSKAGEETLLSMRMQRGLVPHNDVSVKRIAPENLIGYKKAQPDELVLNRMQAGNAMFFRNRQPGLVSPDYAVFRLLRDDNPEYLGHLFRSWPMRGLFRSESKGLGTGTSGFLRLYSDRFTALEIPLPPRPEQDQIVAYLRAQDAHIARFIQVKRDLIKLLTEQKLRIIDHAVTHGLDASVTLKPSGIEWLGEVPEHWEVAFIKHIADVRFSGVDKHSHDHETPVRLCNYTDVYKNDRITGDMDLMRATATEAEIARLTLKAGDVILTKDSETPDDIGVPAWVPEDLPGVVCAYHLGLLRPVPNRVLGEFLFRAIGSARTAQQFHVLATGVTRFALGKHDVKNAVVALPPVEEQQSICRWITNECQPLDDAIARTEEEIKLIREYRDRLIADVVTGQVDVRGWQPDPDDVVDDAALAALGDDQEDVTEEEDGDGED</sequence>
<accession>F4G848</accession>
<keyword evidence="2" id="KW-0238">DNA-binding</keyword>
<name>F4G848_ALIDK</name>
<reference evidence="3 4" key="1">
    <citation type="journal article" date="2011" name="J. Bacteriol.">
        <title>Genome Sequences of Alicycliphilus denitrificans Strains BC and K601T.</title>
        <authorList>
            <person name="Oosterkamp M.J."/>
            <person name="Veuskens T."/>
            <person name="Plugge C.M."/>
            <person name="Langenhoff A.A."/>
            <person name="Gerritse J."/>
            <person name="van Berkel W.J."/>
            <person name="Pieper D.H."/>
            <person name="Junca H."/>
            <person name="Goodwin L.A."/>
            <person name="Daligault H.E."/>
            <person name="Bruce D.C."/>
            <person name="Detter J.C."/>
            <person name="Tapia R."/>
            <person name="Han C.S."/>
            <person name="Land M.L."/>
            <person name="Hauser L.J."/>
            <person name="Smidt H."/>
            <person name="Stams A.J."/>
        </authorList>
    </citation>
    <scope>NUCLEOTIDE SEQUENCE [LARGE SCALE GENOMIC DNA]</scope>
    <source>
        <strain evidence="4">DSM 14773 / CIP 107495 / K601</strain>
    </source>
</reference>
<proteinExistence type="predicted"/>
<gene>
    <name evidence="3" type="ordered locus">Alide2_2050</name>
</gene>
<evidence type="ECO:0000313" key="4">
    <source>
        <dbReference type="Proteomes" id="UP000007938"/>
    </source>
</evidence>
<dbReference type="EMBL" id="CP002657">
    <property type="protein sequence ID" value="AEB84425.1"/>
    <property type="molecule type" value="Genomic_DNA"/>
</dbReference>
<dbReference type="GO" id="GO:0003677">
    <property type="term" value="F:DNA binding"/>
    <property type="evidence" value="ECO:0007669"/>
    <property type="project" value="UniProtKB-KW"/>
</dbReference>